<evidence type="ECO:0000313" key="10">
    <source>
        <dbReference type="EMBL" id="ACR80135.1"/>
    </source>
</evidence>
<dbReference type="HOGENOM" id="CLU_027938_6_3_0"/>
<keyword evidence="7" id="KW-0594">Phospholipid biosynthesis</keyword>
<dbReference type="GO" id="GO:0003841">
    <property type="term" value="F:1-acylglycerol-3-phosphate O-acyltransferase activity"/>
    <property type="evidence" value="ECO:0007669"/>
    <property type="project" value="UniProtKB-UniRule"/>
</dbReference>
<dbReference type="KEGG" id="kol:Kole_1443"/>
<reference evidence="10 11" key="2">
    <citation type="journal article" date="2011" name="J. Bacteriol.">
        <title>Genome Sequence of Kosmotoga olearia Strain TBF 19.5.1, a Thermophilic Bacterium with a Wide Growth Temperature Range, Isolated from the Troll B Oil Platform in the North Sea.</title>
        <authorList>
            <person name="Swithers K.S."/>
            <person name="Dipippo J.L."/>
            <person name="Bruce D.C."/>
            <person name="Detter C."/>
            <person name="Tapia R."/>
            <person name="Han S."/>
            <person name="Goodwin L.A."/>
            <person name="Han J."/>
            <person name="Woyke T."/>
            <person name="Pitluck S."/>
            <person name="Pennacchio L."/>
            <person name="Nolan M."/>
            <person name="Mikhailova N."/>
            <person name="Land M.L."/>
            <person name="Nesbo C.L."/>
            <person name="Gogarten J.P."/>
            <person name="Noll K.M."/>
        </authorList>
    </citation>
    <scope>NUCLEOTIDE SEQUENCE [LARGE SCALE GENOMIC DNA]</scope>
    <source>
        <strain evidence="11">ATCC BAA-1733 / DSM 21960 / TBF 19.5.1</strain>
    </source>
</reference>
<organism evidence="10 11">
    <name type="scientific">Kosmotoga olearia (strain ATCC BAA-1733 / DSM 21960 / TBF 19.5.1)</name>
    <dbReference type="NCBI Taxonomy" id="521045"/>
    <lineage>
        <taxon>Bacteria</taxon>
        <taxon>Thermotogati</taxon>
        <taxon>Thermotogota</taxon>
        <taxon>Thermotogae</taxon>
        <taxon>Kosmotogales</taxon>
        <taxon>Kosmotogaceae</taxon>
        <taxon>Kosmotoga</taxon>
    </lineage>
</organism>
<evidence type="ECO:0000256" key="8">
    <source>
        <dbReference type="SAM" id="Phobius"/>
    </source>
</evidence>
<dbReference type="PANTHER" id="PTHR10434:SF64">
    <property type="entry name" value="1-ACYL-SN-GLYCEROL-3-PHOSPHATE ACYLTRANSFERASE-RELATED"/>
    <property type="match status" value="1"/>
</dbReference>
<evidence type="ECO:0000256" key="4">
    <source>
        <dbReference type="ARBA" id="ARBA00022679"/>
    </source>
</evidence>
<keyword evidence="8" id="KW-1133">Transmembrane helix</keyword>
<feature type="transmembrane region" description="Helical" evidence="8">
    <location>
        <begin position="12"/>
        <end position="41"/>
    </location>
</feature>
<comment type="domain">
    <text evidence="7">The HXXXXD motif is essential for acyltransferase activity and may constitute the binding site for the phosphate moiety of the glycerol-3-phosphate.</text>
</comment>
<dbReference type="Pfam" id="PF01553">
    <property type="entry name" value="Acyltransferase"/>
    <property type="match status" value="1"/>
</dbReference>
<evidence type="ECO:0000256" key="6">
    <source>
        <dbReference type="ARBA" id="ARBA00023315"/>
    </source>
</evidence>
<dbReference type="GO" id="GO:0006654">
    <property type="term" value="P:phosphatidic acid biosynthetic process"/>
    <property type="evidence" value="ECO:0007669"/>
    <property type="project" value="TreeGrafter"/>
</dbReference>
<dbReference type="PANTHER" id="PTHR10434">
    <property type="entry name" value="1-ACYL-SN-GLYCEROL-3-PHOSPHATE ACYLTRANSFERASE"/>
    <property type="match status" value="1"/>
</dbReference>
<evidence type="ECO:0000256" key="2">
    <source>
        <dbReference type="ARBA" id="ARBA00008655"/>
    </source>
</evidence>
<dbReference type="CDD" id="cd07989">
    <property type="entry name" value="LPLAT_AGPAT-like"/>
    <property type="match status" value="1"/>
</dbReference>
<comment type="similarity">
    <text evidence="2 7">Belongs to the 1-acyl-sn-glycerol-3-phosphate acyltransferase family.</text>
</comment>
<evidence type="ECO:0000313" key="11">
    <source>
        <dbReference type="Proteomes" id="UP000002382"/>
    </source>
</evidence>
<accession>C5CE33</accession>
<feature type="domain" description="Phospholipid/glycerol acyltransferase" evidence="9">
    <location>
        <begin position="87"/>
        <end position="201"/>
    </location>
</feature>
<keyword evidence="6 7" id="KW-0012">Acyltransferase</keyword>
<keyword evidence="8" id="KW-0472">Membrane</keyword>
<evidence type="ECO:0000259" key="9">
    <source>
        <dbReference type="SMART" id="SM00563"/>
    </source>
</evidence>
<keyword evidence="3 7" id="KW-0444">Lipid biosynthesis</keyword>
<keyword evidence="7" id="KW-1208">Phospholipid metabolism</keyword>
<protein>
    <recommendedName>
        <fullName evidence="7">1-acyl-sn-glycerol-3-phosphate acyltransferase</fullName>
        <ecNumber evidence="7">2.3.1.51</ecNumber>
    </recommendedName>
</protein>
<dbReference type="OrthoDB" id="9803035at2"/>
<sequence length="261" mass="29364">MKSREWIKQIRDFFLTIWVAIAVTGYVLVYGAFVLLISWFIEKFRGIEAAKDYVAQEVGRFGRVAFFVIGSKVSVEGAENIPPKGPLVIVSNHQSAFDIPLIVGYVKGRISFIAKIEVSKIPGFSWFVKRLDGVFIDRGNKIQTAAAIKRIFNILRNGGTIMLFPEGTRSLDGSIKKFKKGSLSIPHKLNIPILPVAIDGTKDIMKKGELLIHPAIVKIRILKPVYPGKFNTEDELREEIRKMISEAIVQMRNRGEEYASN</sequence>
<dbReference type="EC" id="2.3.1.51" evidence="7"/>
<reference evidence="10 11" key="1">
    <citation type="submission" date="2009-06" db="EMBL/GenBank/DDBJ databases">
        <title>Complete sequence of Thermotogales bacterium TBF 19.5.1.</title>
        <authorList>
            <consortium name="US DOE Joint Genome Institute"/>
            <person name="Lucas S."/>
            <person name="Copeland A."/>
            <person name="Lapidus A."/>
            <person name="Glavina del Rio T."/>
            <person name="Tice H."/>
            <person name="Bruce D."/>
            <person name="Goodwin L."/>
            <person name="Pitluck S."/>
            <person name="Chertkov O."/>
            <person name="Brettin T."/>
            <person name="Detter J.C."/>
            <person name="Han C."/>
            <person name="Schmutz J."/>
            <person name="Larimer F."/>
            <person name="Land M."/>
            <person name="Hauser L."/>
            <person name="Kyrpides N."/>
            <person name="Ovchinnikova G."/>
            <person name="Noll K."/>
        </authorList>
    </citation>
    <scope>NUCLEOTIDE SEQUENCE [LARGE SCALE GENOMIC DNA]</scope>
    <source>
        <strain evidence="11">ATCC BAA-1733 / DSM 21960 / TBF 19.5.1</strain>
    </source>
</reference>
<dbReference type="SUPFAM" id="SSF69593">
    <property type="entry name" value="Glycerol-3-phosphate (1)-acyltransferase"/>
    <property type="match status" value="1"/>
</dbReference>
<evidence type="ECO:0000256" key="7">
    <source>
        <dbReference type="RuleBase" id="RU361267"/>
    </source>
</evidence>
<comment type="pathway">
    <text evidence="1">Lipid metabolism.</text>
</comment>
<dbReference type="EMBL" id="CP001634">
    <property type="protein sequence ID" value="ACR80135.1"/>
    <property type="molecule type" value="Genomic_DNA"/>
</dbReference>
<keyword evidence="8" id="KW-0812">Transmembrane</keyword>
<evidence type="ECO:0000256" key="3">
    <source>
        <dbReference type="ARBA" id="ARBA00022516"/>
    </source>
</evidence>
<dbReference type="InterPro" id="IPR004552">
    <property type="entry name" value="AGP_acyltrans"/>
</dbReference>
<dbReference type="AlphaFoldDB" id="C5CE33"/>
<evidence type="ECO:0000256" key="1">
    <source>
        <dbReference type="ARBA" id="ARBA00005189"/>
    </source>
</evidence>
<dbReference type="GO" id="GO:0016020">
    <property type="term" value="C:membrane"/>
    <property type="evidence" value="ECO:0007669"/>
    <property type="project" value="InterPro"/>
</dbReference>
<dbReference type="Proteomes" id="UP000002382">
    <property type="component" value="Chromosome"/>
</dbReference>
<dbReference type="NCBIfam" id="TIGR00530">
    <property type="entry name" value="AGP_acyltrn"/>
    <property type="match status" value="1"/>
</dbReference>
<dbReference type="SMART" id="SM00563">
    <property type="entry name" value="PlsC"/>
    <property type="match status" value="1"/>
</dbReference>
<keyword evidence="11" id="KW-1185">Reference proteome</keyword>
<comment type="catalytic activity">
    <reaction evidence="7">
        <text>a 1-acyl-sn-glycero-3-phosphate + an acyl-CoA = a 1,2-diacyl-sn-glycero-3-phosphate + CoA</text>
        <dbReference type="Rhea" id="RHEA:19709"/>
        <dbReference type="ChEBI" id="CHEBI:57287"/>
        <dbReference type="ChEBI" id="CHEBI:57970"/>
        <dbReference type="ChEBI" id="CHEBI:58342"/>
        <dbReference type="ChEBI" id="CHEBI:58608"/>
        <dbReference type="EC" id="2.3.1.51"/>
    </reaction>
</comment>
<keyword evidence="4 7" id="KW-0808">Transferase</keyword>
<gene>
    <name evidence="10" type="ordered locus">Kole_1443</name>
</gene>
<keyword evidence="5 7" id="KW-0443">Lipid metabolism</keyword>
<name>C5CE33_KOSOT</name>
<dbReference type="STRING" id="521045.Kole_1443"/>
<proteinExistence type="inferred from homology"/>
<dbReference type="InterPro" id="IPR002123">
    <property type="entry name" value="Plipid/glycerol_acylTrfase"/>
</dbReference>
<evidence type="ECO:0000256" key="5">
    <source>
        <dbReference type="ARBA" id="ARBA00023098"/>
    </source>
</evidence>
<dbReference type="eggNOG" id="COG0204">
    <property type="taxonomic scope" value="Bacteria"/>
</dbReference>
<dbReference type="RefSeq" id="WP_015868782.1">
    <property type="nucleotide sequence ID" value="NC_012785.1"/>
</dbReference>